<gene>
    <name evidence="1" type="ORF">ANT2_2427</name>
    <name evidence="2" type="ORF">ANT3_2429</name>
    <name evidence="3" type="ORF">BRI9_2606</name>
    <name evidence="4" type="ORF">RAN7_2578</name>
</gene>
<dbReference type="EMBL" id="CAADIZ010000030">
    <property type="protein sequence ID" value="VFS24797.1"/>
    <property type="molecule type" value="Genomic_DNA"/>
</dbReference>
<proteinExistence type="predicted"/>
<evidence type="ECO:0000313" key="1">
    <source>
        <dbReference type="EMBL" id="VFR49142.1"/>
    </source>
</evidence>
<dbReference type="EMBL" id="CAADIG010000025">
    <property type="protein sequence ID" value="VFR49142.1"/>
    <property type="molecule type" value="Genomic_DNA"/>
</dbReference>
<name>A0A484SSY2_9ZZZZ</name>
<evidence type="ECO:0000313" key="2">
    <source>
        <dbReference type="EMBL" id="VFR59897.1"/>
    </source>
</evidence>
<organism evidence="3">
    <name type="scientific">plant metagenome</name>
    <dbReference type="NCBI Taxonomy" id="1297885"/>
    <lineage>
        <taxon>unclassified sequences</taxon>
        <taxon>metagenomes</taxon>
        <taxon>organismal metagenomes</taxon>
    </lineage>
</organism>
<reference evidence="3" key="1">
    <citation type="submission" date="2019-03" db="EMBL/GenBank/DDBJ databases">
        <authorList>
            <person name="Danneels B."/>
        </authorList>
    </citation>
    <scope>NUCLEOTIDE SEQUENCE</scope>
</reference>
<dbReference type="EMBL" id="CAADID010000007">
    <property type="protein sequence ID" value="VFR59897.1"/>
    <property type="molecule type" value="Genomic_DNA"/>
</dbReference>
<accession>A0A484SSY2</accession>
<protein>
    <submittedName>
        <fullName evidence="3">Uncharacterized protein</fullName>
    </submittedName>
</protein>
<sequence>MSESVRTGLVLQERWHAEDRGLIACWERGRELALQKAELAEQAKRGELLLLPWRGGVERALKSGRKYGSLRYLAMWQGLRGEDLDIHLDIEREIVCTRHATTVFFTADQSKYAAVAEDA</sequence>
<dbReference type="EMBL" id="CAADIK010000012">
    <property type="protein sequence ID" value="VFR64905.1"/>
    <property type="molecule type" value="Genomic_DNA"/>
</dbReference>
<dbReference type="AlphaFoldDB" id="A0A484SSY2"/>
<evidence type="ECO:0000313" key="4">
    <source>
        <dbReference type="EMBL" id="VFS24797.1"/>
    </source>
</evidence>
<evidence type="ECO:0000313" key="3">
    <source>
        <dbReference type="EMBL" id="VFR64905.1"/>
    </source>
</evidence>